<dbReference type="PANTHER" id="PTHR33558">
    <property type="entry name" value="GLUTAREDOXIN-LIKE PROTEIN C5ORF63 HOMOLOG"/>
    <property type="match status" value="1"/>
</dbReference>
<dbReference type="InterPro" id="IPR008554">
    <property type="entry name" value="Glutaredoxin-like"/>
</dbReference>
<dbReference type="EMBL" id="FNZA01000017">
    <property type="protein sequence ID" value="SEJ75135.1"/>
    <property type="molecule type" value="Genomic_DNA"/>
</dbReference>
<dbReference type="SUPFAM" id="SSF52833">
    <property type="entry name" value="Thioredoxin-like"/>
    <property type="match status" value="1"/>
</dbReference>
<dbReference type="AlphaFoldDB" id="A0A1H7BNZ9"/>
<dbReference type="PANTHER" id="PTHR33558:SF1">
    <property type="entry name" value="GLUTAREDOXIN-LIKE PROTEIN C5ORF63 HOMOLOG"/>
    <property type="match status" value="1"/>
</dbReference>
<protein>
    <submittedName>
        <fullName evidence="1">Glutaredoxin-like domain</fullName>
    </submittedName>
</protein>
<evidence type="ECO:0000313" key="1">
    <source>
        <dbReference type="EMBL" id="SEJ75135.1"/>
    </source>
</evidence>
<organism evidence="1 2">
    <name type="scientific">Deinococcus reticulitermitis</name>
    <dbReference type="NCBI Taxonomy" id="856736"/>
    <lineage>
        <taxon>Bacteria</taxon>
        <taxon>Thermotogati</taxon>
        <taxon>Deinococcota</taxon>
        <taxon>Deinococci</taxon>
        <taxon>Deinococcales</taxon>
        <taxon>Deinococcaceae</taxon>
        <taxon>Deinococcus</taxon>
    </lineage>
</organism>
<dbReference type="InterPro" id="IPR036249">
    <property type="entry name" value="Thioredoxin-like_sf"/>
</dbReference>
<keyword evidence="2" id="KW-1185">Reference proteome</keyword>
<sequence length="88" mass="9654">MPLPVLTLYSRPGCHLCEQAEEHLRALGLSYAVRDISGDAALTARYGWHIPVLALGERELLRGVLSRSRLAQLKLRLLAEGESPAPIP</sequence>
<dbReference type="OrthoDB" id="32865at2"/>
<accession>A0A1H7BNZ9</accession>
<name>A0A1H7BNZ9_9DEIO</name>
<reference evidence="2" key="1">
    <citation type="submission" date="2016-10" db="EMBL/GenBank/DDBJ databases">
        <authorList>
            <person name="Varghese N."/>
            <person name="Submissions S."/>
        </authorList>
    </citation>
    <scope>NUCLEOTIDE SEQUENCE [LARGE SCALE GENOMIC DNA]</scope>
    <source>
        <strain evidence="2">CGMCC 1.10218</strain>
    </source>
</reference>
<dbReference type="Pfam" id="PF05768">
    <property type="entry name" value="Glrx-like"/>
    <property type="match status" value="1"/>
</dbReference>
<proteinExistence type="predicted"/>
<dbReference type="Gene3D" id="3.40.30.10">
    <property type="entry name" value="Glutaredoxin"/>
    <property type="match status" value="1"/>
</dbReference>
<dbReference type="STRING" id="856736.SAMN04488058_11734"/>
<dbReference type="InterPro" id="IPR052565">
    <property type="entry name" value="Glutaredoxin-like_YDR286C"/>
</dbReference>
<dbReference type="RefSeq" id="WP_092265310.1">
    <property type="nucleotide sequence ID" value="NZ_FNZA01000017.1"/>
</dbReference>
<evidence type="ECO:0000313" key="2">
    <source>
        <dbReference type="Proteomes" id="UP000199223"/>
    </source>
</evidence>
<dbReference type="Proteomes" id="UP000199223">
    <property type="component" value="Unassembled WGS sequence"/>
</dbReference>
<gene>
    <name evidence="1" type="ORF">SAMN04488058_11734</name>
</gene>
<dbReference type="CDD" id="cd02976">
    <property type="entry name" value="NrdH"/>
    <property type="match status" value="1"/>
</dbReference>